<dbReference type="Proteomes" id="UP000664859">
    <property type="component" value="Unassembled WGS sequence"/>
</dbReference>
<feature type="non-terminal residue" evidence="1">
    <location>
        <position position="1"/>
    </location>
</feature>
<evidence type="ECO:0000313" key="1">
    <source>
        <dbReference type="EMBL" id="KAG5189307.1"/>
    </source>
</evidence>
<reference evidence="1" key="1">
    <citation type="submission" date="2021-02" db="EMBL/GenBank/DDBJ databases">
        <title>First Annotated Genome of the Yellow-green Alga Tribonema minus.</title>
        <authorList>
            <person name="Mahan K.M."/>
        </authorList>
    </citation>
    <scope>NUCLEOTIDE SEQUENCE</scope>
    <source>
        <strain evidence="1">UTEX B ZZ1240</strain>
    </source>
</reference>
<sequence length="355" mass="36662">GKGYTAVLVVPTGIGAAIGGYAGDALPVARVVASVVDHLVTHPNVMNGAALYWPEPNMLYAEGFVLDEFCAGRWGLLPVTHGGNRIGLVLDCAMEDDMQLRHLQAANAARATLGINVAEYAVTEEPIGVTLAMTESGASWGTVGNAGTVVAAARRLVEEAGCTAIAVVARFPDDEDEDMLQAYREGQGVDAVGGAEAIISHLIVQELGVPAAHAPGLPPIDVDESVSPRACAEELGYTFLSCVLANLHRAPACVTSRGDARAAHALWAEDVDAFIAPATAMGGPGALSLSGQSTTLLVGVEDNATVMRASGADLRMHGHVTVRSYLEAVGLLAAHKAGINPACLTPDVPPIRRLQ</sequence>
<protein>
    <recommendedName>
        <fullName evidence="3">DUF3326 domain-containing protein</fullName>
    </recommendedName>
</protein>
<keyword evidence="2" id="KW-1185">Reference proteome</keyword>
<dbReference type="EMBL" id="JAFCMP010000053">
    <property type="protein sequence ID" value="KAG5189307.1"/>
    <property type="molecule type" value="Genomic_DNA"/>
</dbReference>
<dbReference type="AlphaFoldDB" id="A0A835ZBV7"/>
<dbReference type="PANTHER" id="PTHR36891">
    <property type="entry name" value="OS01G0127400 PROTEIN"/>
    <property type="match status" value="1"/>
</dbReference>
<evidence type="ECO:0000313" key="2">
    <source>
        <dbReference type="Proteomes" id="UP000664859"/>
    </source>
</evidence>
<dbReference type="OrthoDB" id="1562at2759"/>
<proteinExistence type="predicted"/>
<name>A0A835ZBV7_9STRA</name>
<dbReference type="InterPro" id="IPR021763">
    <property type="entry name" value="DUF3326"/>
</dbReference>
<dbReference type="PANTHER" id="PTHR36891:SF1">
    <property type="entry name" value="OS01G0127400 PROTEIN"/>
    <property type="match status" value="1"/>
</dbReference>
<organism evidence="1 2">
    <name type="scientific">Tribonema minus</name>
    <dbReference type="NCBI Taxonomy" id="303371"/>
    <lineage>
        <taxon>Eukaryota</taxon>
        <taxon>Sar</taxon>
        <taxon>Stramenopiles</taxon>
        <taxon>Ochrophyta</taxon>
        <taxon>PX clade</taxon>
        <taxon>Xanthophyceae</taxon>
        <taxon>Tribonematales</taxon>
        <taxon>Tribonemataceae</taxon>
        <taxon>Tribonema</taxon>
    </lineage>
</organism>
<comment type="caution">
    <text evidence="1">The sequence shown here is derived from an EMBL/GenBank/DDBJ whole genome shotgun (WGS) entry which is preliminary data.</text>
</comment>
<accession>A0A835ZBV7</accession>
<dbReference type="Pfam" id="PF11805">
    <property type="entry name" value="DUF3326"/>
    <property type="match status" value="1"/>
</dbReference>
<gene>
    <name evidence="1" type="ORF">JKP88DRAFT_22068</name>
</gene>
<evidence type="ECO:0008006" key="3">
    <source>
        <dbReference type="Google" id="ProtNLM"/>
    </source>
</evidence>